<gene>
    <name evidence="1" type="ORF">JCM9140_1070</name>
</gene>
<dbReference type="Proteomes" id="UP000018890">
    <property type="component" value="Unassembled WGS sequence"/>
</dbReference>
<keyword evidence="1" id="KW-0413">Isomerase</keyword>
<dbReference type="AlphaFoldDB" id="W4Q055"/>
<evidence type="ECO:0000313" key="1">
    <source>
        <dbReference type="EMBL" id="GAE25098.1"/>
    </source>
</evidence>
<organism evidence="1 2">
    <name type="scientific">Halalkalibacter wakoensis JCM 9140</name>
    <dbReference type="NCBI Taxonomy" id="1236970"/>
    <lineage>
        <taxon>Bacteria</taxon>
        <taxon>Bacillati</taxon>
        <taxon>Bacillota</taxon>
        <taxon>Bacilli</taxon>
        <taxon>Bacillales</taxon>
        <taxon>Bacillaceae</taxon>
        <taxon>Halalkalibacter</taxon>
    </lineage>
</organism>
<reference evidence="1" key="1">
    <citation type="journal article" date="2014" name="Genome Announc.">
        <title>Draft Genome Sequences of Three Alkaliphilic Bacillus Strains, Bacillus wakoensis JCM 9140T, Bacillus akibai JCM 9157T, and Bacillus hemicellulosilyticus JCM 9152T.</title>
        <authorList>
            <person name="Yuki M."/>
            <person name="Oshima K."/>
            <person name="Suda W."/>
            <person name="Oshida Y."/>
            <person name="Kitamura K."/>
            <person name="Iida T."/>
            <person name="Hattori M."/>
            <person name="Ohkuma M."/>
        </authorList>
    </citation>
    <scope>NUCLEOTIDE SEQUENCE [LARGE SCALE GENOMIC DNA]</scope>
    <source>
        <strain evidence="1">JCM 9140</strain>
    </source>
</reference>
<proteinExistence type="predicted"/>
<protein>
    <submittedName>
        <fullName evidence="1">Isopentenyl-diphosphate delta-isomerase</fullName>
    </submittedName>
</protein>
<dbReference type="GO" id="GO:0016853">
    <property type="term" value="F:isomerase activity"/>
    <property type="evidence" value="ECO:0007669"/>
    <property type="project" value="UniProtKB-KW"/>
</dbReference>
<dbReference type="InterPro" id="IPR013785">
    <property type="entry name" value="Aldolase_TIM"/>
</dbReference>
<name>W4Q055_9BACI</name>
<dbReference type="STRING" id="1236970.JCM9140_1070"/>
<evidence type="ECO:0000313" key="2">
    <source>
        <dbReference type="Proteomes" id="UP000018890"/>
    </source>
</evidence>
<comment type="caution">
    <text evidence="1">The sequence shown here is derived from an EMBL/GenBank/DDBJ whole genome shotgun (WGS) entry which is preliminary data.</text>
</comment>
<dbReference type="Gene3D" id="3.20.20.70">
    <property type="entry name" value="Aldolase class I"/>
    <property type="match status" value="1"/>
</dbReference>
<keyword evidence="2" id="KW-1185">Reference proteome</keyword>
<accession>W4Q055</accession>
<dbReference type="EMBL" id="BAUT01000006">
    <property type="protein sequence ID" value="GAE25098.1"/>
    <property type="molecule type" value="Genomic_DNA"/>
</dbReference>
<sequence length="62" mass="7237">MKHGQLALIDEIQKIHEELRLIMTAVQAKTLFELQKKPLIISGDTYHWASQRGFDVSIFSRR</sequence>